<dbReference type="PANTHER" id="PTHR37507">
    <property type="entry name" value="SPORULATION PROTEIN YDCC"/>
    <property type="match status" value="1"/>
</dbReference>
<sequence length="379" mass="39220">MSRHRRPLDRPALWGAAVAVPAVVAAAIFVPIAASGAVDLPDKTVEELIAFAHESDVDALSGTIEQTSELGLPDLDALTGALGNAGDARGDGPSEADLDDLVALLTGSHTAKVYLDGEQARLQVLDQLGERNVYVDGAAEQVWYVDSETQTATRVTHTPGDSPTEPRAQDALPTPDAMLDEALARLDETTEVSVGTDSRVAGRDVYELIMVPRTADTLVGEVRFAIDGETGAALAASITARGAGEPAFEIAFTQVDFAAPDPAVFAFEPSDAMTVAEKEIAGHDRGDGEHPERGTGEDAAPAVYGEGWSTVVEIAAPEAGGDAAPAPDQQAMLESLTTPVEGGRAIETALVSVLLTDDGRVLVGAVPASRLVDAAQTGR</sequence>
<evidence type="ECO:0008006" key="5">
    <source>
        <dbReference type="Google" id="ProtNLM"/>
    </source>
</evidence>
<dbReference type="Proteomes" id="UP000502498">
    <property type="component" value="Chromosome"/>
</dbReference>
<dbReference type="InterPro" id="IPR029046">
    <property type="entry name" value="LolA/LolB/LppX"/>
</dbReference>
<organism evidence="3 4">
    <name type="scientific">Microbacterium hominis</name>
    <dbReference type="NCBI Taxonomy" id="162426"/>
    <lineage>
        <taxon>Bacteria</taxon>
        <taxon>Bacillati</taxon>
        <taxon>Actinomycetota</taxon>
        <taxon>Actinomycetes</taxon>
        <taxon>Micrococcales</taxon>
        <taxon>Microbacteriaceae</taxon>
        <taxon>Microbacterium</taxon>
    </lineage>
</organism>
<keyword evidence="2" id="KW-0812">Transmembrane</keyword>
<accession>A0A7D4UIX2</accession>
<dbReference type="RefSeq" id="WP_172990813.1">
    <property type="nucleotide sequence ID" value="NZ_CP054038.1"/>
</dbReference>
<protein>
    <recommendedName>
        <fullName evidence="5">DUF2092 domain-containing protein</fullName>
    </recommendedName>
</protein>
<dbReference type="InterPro" id="IPR052944">
    <property type="entry name" value="Sporulation_related"/>
</dbReference>
<feature type="compositionally biased region" description="Polar residues" evidence="1">
    <location>
        <begin position="151"/>
        <end position="161"/>
    </location>
</feature>
<evidence type="ECO:0000313" key="4">
    <source>
        <dbReference type="Proteomes" id="UP000502498"/>
    </source>
</evidence>
<evidence type="ECO:0000256" key="1">
    <source>
        <dbReference type="SAM" id="MobiDB-lite"/>
    </source>
</evidence>
<gene>
    <name evidence="3" type="ORF">HQM25_14135</name>
</gene>
<dbReference type="SUPFAM" id="SSF89392">
    <property type="entry name" value="Prokaryotic lipoproteins and lipoprotein localization factors"/>
    <property type="match status" value="1"/>
</dbReference>
<reference evidence="3 4" key="1">
    <citation type="submission" date="2020-05" db="EMBL/GenBank/DDBJ databases">
        <title>Strain PA2F3 complete genome.</title>
        <authorList>
            <person name="Kim Y.-S."/>
            <person name="Kim S.-J."/>
            <person name="Jung H.-k."/>
            <person name="Kim S.-E."/>
            <person name="Kim K.-H."/>
        </authorList>
    </citation>
    <scope>NUCLEOTIDE SEQUENCE [LARGE SCALE GENOMIC DNA]</scope>
    <source>
        <strain evidence="3 4">PA2F3</strain>
    </source>
</reference>
<dbReference type="PANTHER" id="PTHR37507:SF2">
    <property type="entry name" value="SPORULATION PROTEIN YDCC"/>
    <property type="match status" value="1"/>
</dbReference>
<feature type="transmembrane region" description="Helical" evidence="2">
    <location>
        <begin position="12"/>
        <end position="34"/>
    </location>
</feature>
<dbReference type="EMBL" id="CP054038">
    <property type="protein sequence ID" value="QKJ20388.1"/>
    <property type="molecule type" value="Genomic_DNA"/>
</dbReference>
<dbReference type="Gene3D" id="2.50.20.10">
    <property type="entry name" value="Lipoprotein localisation LolA/LolB/LppX"/>
    <property type="match status" value="1"/>
</dbReference>
<keyword evidence="2" id="KW-0472">Membrane</keyword>
<feature type="region of interest" description="Disordered" evidence="1">
    <location>
        <begin position="151"/>
        <end position="172"/>
    </location>
</feature>
<dbReference type="AlphaFoldDB" id="A0A7D4UIX2"/>
<evidence type="ECO:0000256" key="2">
    <source>
        <dbReference type="SAM" id="Phobius"/>
    </source>
</evidence>
<proteinExistence type="predicted"/>
<keyword evidence="2" id="KW-1133">Transmembrane helix</keyword>
<name>A0A7D4UIX2_9MICO</name>
<evidence type="ECO:0000313" key="3">
    <source>
        <dbReference type="EMBL" id="QKJ20388.1"/>
    </source>
</evidence>